<protein>
    <submittedName>
        <fullName evidence="1">Uncharacterized protein</fullName>
    </submittedName>
</protein>
<evidence type="ECO:0000313" key="1">
    <source>
        <dbReference type="EMBL" id="MPN10348.1"/>
    </source>
</evidence>
<name>A0A645F7J8_9ZZZZ</name>
<reference evidence="1" key="1">
    <citation type="submission" date="2019-08" db="EMBL/GenBank/DDBJ databases">
        <authorList>
            <person name="Kucharzyk K."/>
            <person name="Murdoch R.W."/>
            <person name="Higgins S."/>
            <person name="Loffler F."/>
        </authorList>
    </citation>
    <scope>NUCLEOTIDE SEQUENCE</scope>
</reference>
<comment type="caution">
    <text evidence="1">The sequence shown here is derived from an EMBL/GenBank/DDBJ whole genome shotgun (WGS) entry which is preliminary data.</text>
</comment>
<accession>A0A645F7J8</accession>
<gene>
    <name evidence="1" type="ORF">SDC9_157643</name>
</gene>
<proteinExistence type="predicted"/>
<dbReference type="EMBL" id="VSSQ01056492">
    <property type="protein sequence ID" value="MPN10348.1"/>
    <property type="molecule type" value="Genomic_DNA"/>
</dbReference>
<organism evidence="1">
    <name type="scientific">bioreactor metagenome</name>
    <dbReference type="NCBI Taxonomy" id="1076179"/>
    <lineage>
        <taxon>unclassified sequences</taxon>
        <taxon>metagenomes</taxon>
        <taxon>ecological metagenomes</taxon>
    </lineage>
</organism>
<sequence>MDSALTCIKTNVRGALCVERQQRAIFQPLMTDSAFGGAVIRAQTFTGIRLPELPAAAHAEQQQ</sequence>
<dbReference type="AlphaFoldDB" id="A0A645F7J8"/>